<comment type="subcellular location">
    <subcellularLocation>
        <location evidence="1">Secreted</location>
    </subcellularLocation>
</comment>
<reference evidence="8" key="1">
    <citation type="submission" date="2021-02" db="EMBL/GenBank/DDBJ databases">
        <authorList>
            <person name="Cremers G."/>
            <person name="Picone N."/>
        </authorList>
    </citation>
    <scope>NUCLEOTIDE SEQUENCE</scope>
    <source>
        <strain evidence="8">PQ17</strain>
    </source>
</reference>
<keyword evidence="4" id="KW-0732">Signal</keyword>
<evidence type="ECO:0000256" key="5">
    <source>
        <dbReference type="ARBA" id="ARBA00022801"/>
    </source>
</evidence>
<protein>
    <recommendedName>
        <fullName evidence="10">Polyhydroxybutyrate depolymerase</fullName>
    </recommendedName>
</protein>
<proteinExistence type="predicted"/>
<evidence type="ECO:0000256" key="6">
    <source>
        <dbReference type="ARBA" id="ARBA00023277"/>
    </source>
</evidence>
<dbReference type="RefSeq" id="WP_174582128.1">
    <property type="nucleotide sequence ID" value="NZ_CAJNOB010000023.1"/>
</dbReference>
<keyword evidence="9" id="KW-1185">Reference proteome</keyword>
<dbReference type="EMBL" id="CAJNOB010000023">
    <property type="protein sequence ID" value="CAF0699217.1"/>
    <property type="molecule type" value="Genomic_DNA"/>
</dbReference>
<dbReference type="GO" id="GO:0045493">
    <property type="term" value="P:xylan catabolic process"/>
    <property type="evidence" value="ECO:0007669"/>
    <property type="project" value="UniProtKB-KW"/>
</dbReference>
<dbReference type="Gene3D" id="3.40.50.1820">
    <property type="entry name" value="alpha/beta hydrolase"/>
    <property type="match status" value="1"/>
</dbReference>
<gene>
    <name evidence="8" type="ORF">MPNT_30163</name>
</gene>
<dbReference type="AlphaFoldDB" id="A0A8J2FSL8"/>
<evidence type="ECO:0000256" key="2">
    <source>
        <dbReference type="ARBA" id="ARBA00022525"/>
    </source>
</evidence>
<dbReference type="PANTHER" id="PTHR38050">
    <property type="match status" value="1"/>
</dbReference>
<evidence type="ECO:0000256" key="7">
    <source>
        <dbReference type="ARBA" id="ARBA00023326"/>
    </source>
</evidence>
<dbReference type="PANTHER" id="PTHR38050:SF2">
    <property type="entry name" value="FERULOYL ESTERASE C-RELATED"/>
    <property type="match status" value="1"/>
</dbReference>
<dbReference type="Proteomes" id="UP000663859">
    <property type="component" value="Unassembled WGS sequence"/>
</dbReference>
<evidence type="ECO:0000256" key="1">
    <source>
        <dbReference type="ARBA" id="ARBA00004613"/>
    </source>
</evidence>
<name>A0A8J2FSL8_9BACT</name>
<evidence type="ECO:0000313" key="8">
    <source>
        <dbReference type="EMBL" id="CAF0699217.1"/>
    </source>
</evidence>
<dbReference type="InterPro" id="IPR010126">
    <property type="entry name" value="Esterase_phb"/>
</dbReference>
<evidence type="ECO:0000313" key="9">
    <source>
        <dbReference type="Proteomes" id="UP000663859"/>
    </source>
</evidence>
<sequence>MPELRFLPRLTGLLCLALPVVACGGPWNVTTNDSWHTLPYGGRIRSYILHLPPALSGQRLLPLVINLHGGGGNAISAIEQTGFNTEADRNGFIVVCPNGTGAPHPLLNAMGRGEFYTWNAGSCCGYAVQHQVDDVGYIRALIATLQKRYPIDRKRIYATGFSNGGMMAYRLACEMSDTFAAMGVVSGTLTDLCCRPVEPVPVIHFHGTADQNVPLLGGVGAKSVDPTPKPPVLEAINFWIKHNGASEQPQVTRFGSITKRVYVAASGRAEVVFYLIAGGGHAWPGGKRMLSILDKPTQELSATHLIWQFFAAHPKP</sequence>
<dbReference type="GO" id="GO:0005576">
    <property type="term" value="C:extracellular region"/>
    <property type="evidence" value="ECO:0007669"/>
    <property type="project" value="UniProtKB-SubCell"/>
</dbReference>
<keyword evidence="2" id="KW-0964">Secreted</keyword>
<evidence type="ECO:0008006" key="10">
    <source>
        <dbReference type="Google" id="ProtNLM"/>
    </source>
</evidence>
<evidence type="ECO:0000256" key="4">
    <source>
        <dbReference type="ARBA" id="ARBA00022729"/>
    </source>
</evidence>
<organism evidence="8 9">
    <name type="scientific">Candidatus Methylacidithermus pantelleriae</name>
    <dbReference type="NCBI Taxonomy" id="2744239"/>
    <lineage>
        <taxon>Bacteria</taxon>
        <taxon>Pseudomonadati</taxon>
        <taxon>Verrucomicrobiota</taxon>
        <taxon>Methylacidiphilae</taxon>
        <taxon>Methylacidiphilales</taxon>
        <taxon>Methylacidiphilaceae</taxon>
        <taxon>Candidatus Methylacidithermus</taxon>
    </lineage>
</organism>
<dbReference type="SUPFAM" id="SSF53474">
    <property type="entry name" value="alpha/beta-Hydrolases"/>
    <property type="match status" value="1"/>
</dbReference>
<dbReference type="GO" id="GO:0030600">
    <property type="term" value="F:feruloyl esterase activity"/>
    <property type="evidence" value="ECO:0007669"/>
    <property type="project" value="InterPro"/>
</dbReference>
<keyword evidence="7" id="KW-0624">Polysaccharide degradation</keyword>
<keyword evidence="5" id="KW-0378">Hydrolase</keyword>
<accession>A0A8J2FSL8</accession>
<dbReference type="Pfam" id="PF10503">
    <property type="entry name" value="Esterase_PHB"/>
    <property type="match status" value="1"/>
</dbReference>
<evidence type="ECO:0000256" key="3">
    <source>
        <dbReference type="ARBA" id="ARBA00022651"/>
    </source>
</evidence>
<comment type="caution">
    <text evidence="8">The sequence shown here is derived from an EMBL/GenBank/DDBJ whole genome shotgun (WGS) entry which is preliminary data.</text>
</comment>
<keyword evidence="3" id="KW-0858">Xylan degradation</keyword>
<dbReference type="InterPro" id="IPR029058">
    <property type="entry name" value="AB_hydrolase_fold"/>
</dbReference>
<dbReference type="InterPro" id="IPR043595">
    <property type="entry name" value="FaeB/C/D"/>
</dbReference>
<keyword evidence="6" id="KW-0119">Carbohydrate metabolism</keyword>